<proteinExistence type="inferred from homology"/>
<dbReference type="Gene3D" id="3.20.20.70">
    <property type="entry name" value="Aldolase class I"/>
    <property type="match status" value="1"/>
</dbReference>
<dbReference type="PANTHER" id="PTHR12128">
    <property type="entry name" value="DIHYDRODIPICOLINATE SYNTHASE"/>
    <property type="match status" value="1"/>
</dbReference>
<feature type="active site" description="Proton donor/acceptor" evidence="4">
    <location>
        <position position="145"/>
    </location>
</feature>
<evidence type="ECO:0000256" key="3">
    <source>
        <dbReference type="PIRNR" id="PIRNR001365"/>
    </source>
</evidence>
<accession>A0A6P1M4X6</accession>
<sequence length="322" mass="35538">MKTANSNLFTPGVWPVMITPFTDTGEIDFQGLESLTDFYINSGVSGLFACCLSSEVHELTPEETILLCSKTVEYARGRAPVAAGIPQSSDMDEIAVFIRQIIDAGADTAVITTCQIAAEDESDDVWKQRMSKLMDSTGEISLGTYECPVPYKRVLSPELFQWVAESGRVSFHKDTCCDAEQIRQKLAVSGGSGLRFFNAHLPTLVDSLKAGGDGYSGVDANFFPELSVWICENFQEASTEQIQNAEQFLIQALDAYGEFYPRSGKQFLQMRGVDMGTHCRRTGVPPCTEEDRQSLDLLYQNFQALAANLHLPETRVPELLTP</sequence>
<dbReference type="AlphaFoldDB" id="A0A6P1M4X6"/>
<dbReference type="Pfam" id="PF00701">
    <property type="entry name" value="DHDPS"/>
    <property type="match status" value="1"/>
</dbReference>
<evidence type="ECO:0000313" key="6">
    <source>
        <dbReference type="Proteomes" id="UP000464954"/>
    </source>
</evidence>
<organism evidence="5 6">
    <name type="scientific">Tichowtungia aerotolerans</name>
    <dbReference type="NCBI Taxonomy" id="2697043"/>
    <lineage>
        <taxon>Bacteria</taxon>
        <taxon>Pseudomonadati</taxon>
        <taxon>Kiritimatiellota</taxon>
        <taxon>Tichowtungiia</taxon>
        <taxon>Tichowtungiales</taxon>
        <taxon>Tichowtungiaceae</taxon>
        <taxon>Tichowtungia</taxon>
    </lineage>
</organism>
<evidence type="ECO:0000256" key="4">
    <source>
        <dbReference type="PIRSR" id="PIRSR001365-1"/>
    </source>
</evidence>
<dbReference type="KEGG" id="taer:GT409_05365"/>
<feature type="active site" description="Schiff-base intermediate with substrate" evidence="4">
    <location>
        <position position="173"/>
    </location>
</feature>
<keyword evidence="6" id="KW-1185">Reference proteome</keyword>
<dbReference type="CDD" id="cd00408">
    <property type="entry name" value="DHDPS-like"/>
    <property type="match status" value="1"/>
</dbReference>
<dbReference type="Proteomes" id="UP000464954">
    <property type="component" value="Chromosome"/>
</dbReference>
<evidence type="ECO:0000313" key="5">
    <source>
        <dbReference type="EMBL" id="QHI68901.1"/>
    </source>
</evidence>
<name>A0A6P1M4X6_9BACT</name>
<dbReference type="RefSeq" id="WP_160627669.1">
    <property type="nucleotide sequence ID" value="NZ_CP047593.1"/>
</dbReference>
<dbReference type="InterPro" id="IPR002220">
    <property type="entry name" value="DapA-like"/>
</dbReference>
<dbReference type="PANTHER" id="PTHR12128:SF66">
    <property type="entry name" value="4-HYDROXY-2-OXOGLUTARATE ALDOLASE, MITOCHONDRIAL"/>
    <property type="match status" value="1"/>
</dbReference>
<comment type="similarity">
    <text evidence="1 3">Belongs to the DapA family.</text>
</comment>
<dbReference type="InterPro" id="IPR013785">
    <property type="entry name" value="Aldolase_TIM"/>
</dbReference>
<reference evidence="5 6" key="1">
    <citation type="submission" date="2020-01" db="EMBL/GenBank/DDBJ databases">
        <title>Ponticoccus aerotolerans gen. nov., sp. nov., an anaerobic bacterium and proposal of Ponticoccusceae fam. nov., Ponticoccusles ord. nov. and Ponticoccuse classis nov. in the phylum Kiritimatiellaeota.</title>
        <authorList>
            <person name="Zhou L.Y."/>
            <person name="Du Z.J."/>
        </authorList>
    </citation>
    <scope>NUCLEOTIDE SEQUENCE [LARGE SCALE GENOMIC DNA]</scope>
    <source>
        <strain evidence="5 6">S-5007</strain>
    </source>
</reference>
<evidence type="ECO:0000256" key="1">
    <source>
        <dbReference type="ARBA" id="ARBA00007592"/>
    </source>
</evidence>
<keyword evidence="2 3" id="KW-0456">Lyase</keyword>
<dbReference type="EMBL" id="CP047593">
    <property type="protein sequence ID" value="QHI68901.1"/>
    <property type="molecule type" value="Genomic_DNA"/>
</dbReference>
<dbReference type="PIRSF" id="PIRSF001365">
    <property type="entry name" value="DHDPS"/>
    <property type="match status" value="1"/>
</dbReference>
<protein>
    <submittedName>
        <fullName evidence="5">Dihydrodipicolinate synthase family protein</fullName>
    </submittedName>
</protein>
<gene>
    <name evidence="5" type="ORF">GT409_05365</name>
</gene>
<dbReference type="SUPFAM" id="SSF51569">
    <property type="entry name" value="Aldolase"/>
    <property type="match status" value="1"/>
</dbReference>
<dbReference type="SMART" id="SM01130">
    <property type="entry name" value="DHDPS"/>
    <property type="match status" value="1"/>
</dbReference>
<evidence type="ECO:0000256" key="2">
    <source>
        <dbReference type="ARBA" id="ARBA00023239"/>
    </source>
</evidence>
<dbReference type="GO" id="GO:0008840">
    <property type="term" value="F:4-hydroxy-tetrahydrodipicolinate synthase activity"/>
    <property type="evidence" value="ECO:0007669"/>
    <property type="project" value="TreeGrafter"/>
</dbReference>